<dbReference type="EMBL" id="ML014123">
    <property type="protein sequence ID" value="RKP03429.1"/>
    <property type="molecule type" value="Genomic_DNA"/>
</dbReference>
<dbReference type="GO" id="GO:0036064">
    <property type="term" value="C:ciliary basal body"/>
    <property type="evidence" value="ECO:0007669"/>
    <property type="project" value="TreeGrafter"/>
</dbReference>
<proteinExistence type="predicted"/>
<sequence>LSNADGGGGGSARPMTSVQAAGFHSGLAAGDDEMSKSPEETIREMEREIQAILEQSILHAYDDQRRHALERARFAVKKEAAVLAYRKTHDLMDTVNYDLAYAIQLNLADQYKANKLYKEALATLTAIVRNKALKQGGRLRVEIGNLHFEQGEYTQAVKWYRMALDQMGQQHASIRQAICRNIGIACIKIGQFQEAVTTFESIFSSTAASRSDPDAPGTATLSDAKAGFNLILCYFALGDKENLKHTFYRLIHQRYRVIDKTHAEALESKEHVADHMLLARDSLYRMAVEQHQQYEQLLFLAGKLIAPVVHTQFTKGFTWVMETVRASSLAHLVPEFEIALAVHHLRRKDIPSAVKVFKDLERNREATTTLGTSAATNLAFIQFYEGDLKEAAKYAAEAVAADPYNPKALTNQGNCFYQAEQYEQAQACYAKAIKVDHRCYEALYNLGLVLRQLRRPDEALATFKSLQGKMQDQPQLLLQIAELNAELGNVAQALHWYTTLISLVPTDAPVLARMGALYASNGDTARAFQNYSEAHRYCPTDVSVLAWLGTHYIETGLYEQAVGTFAQAARIEPTVLKWRLMHGSALRRSGKYQDAYQAYVAAHNAFPNSVDCLRFLVRLATDMKAEAAPIYREHLKRLEE</sequence>
<dbReference type="InterPro" id="IPR011990">
    <property type="entry name" value="TPR-like_helical_dom_sf"/>
</dbReference>
<dbReference type="GO" id="GO:0019894">
    <property type="term" value="F:kinesin binding"/>
    <property type="evidence" value="ECO:0007669"/>
    <property type="project" value="TreeGrafter"/>
</dbReference>
<evidence type="ECO:0000313" key="2">
    <source>
        <dbReference type="EMBL" id="RKP03429.1"/>
    </source>
</evidence>
<dbReference type="GO" id="GO:0097730">
    <property type="term" value="C:non-motile cilium"/>
    <property type="evidence" value="ECO:0007669"/>
    <property type="project" value="TreeGrafter"/>
</dbReference>
<dbReference type="PANTHER" id="PTHR44117">
    <property type="entry name" value="INTRAFLAGELLAR TRANSPORT PROTEIN 88 HOMOLOG"/>
    <property type="match status" value="1"/>
</dbReference>
<dbReference type="PROSITE" id="PS50005">
    <property type="entry name" value="TPR"/>
    <property type="match status" value="4"/>
</dbReference>
<dbReference type="InterPro" id="IPR019734">
    <property type="entry name" value="TPR_rpt"/>
</dbReference>
<organism evidence="2 3">
    <name type="scientific">Caulochytrium protostelioides</name>
    <dbReference type="NCBI Taxonomy" id="1555241"/>
    <lineage>
        <taxon>Eukaryota</taxon>
        <taxon>Fungi</taxon>
        <taxon>Fungi incertae sedis</taxon>
        <taxon>Chytridiomycota</taxon>
        <taxon>Chytridiomycota incertae sedis</taxon>
        <taxon>Chytridiomycetes</taxon>
        <taxon>Caulochytriales</taxon>
        <taxon>Caulochytriaceae</taxon>
        <taxon>Caulochytrium</taxon>
    </lineage>
</organism>
<dbReference type="SMART" id="SM00028">
    <property type="entry name" value="TPR"/>
    <property type="match status" value="8"/>
</dbReference>
<feature type="non-terminal residue" evidence="2">
    <location>
        <position position="640"/>
    </location>
</feature>
<feature type="repeat" description="TPR" evidence="1">
    <location>
        <begin position="542"/>
        <end position="575"/>
    </location>
</feature>
<evidence type="ECO:0000256" key="1">
    <source>
        <dbReference type="PROSITE-ProRule" id="PRU00339"/>
    </source>
</evidence>
<gene>
    <name evidence="2" type="ORF">CXG81DRAFT_8377</name>
</gene>
<feature type="repeat" description="TPR" evidence="1">
    <location>
        <begin position="508"/>
        <end position="541"/>
    </location>
</feature>
<keyword evidence="1" id="KW-0802">TPR repeat</keyword>
<name>A0A4V1IVB0_9FUNG</name>
<dbReference type="STRING" id="1555241.A0A4V1IVB0"/>
<dbReference type="PANTHER" id="PTHR44117:SF1">
    <property type="entry name" value="INTRAFLAGELLAR TRANSPORT PROTEIN 88 HOMOLOG"/>
    <property type="match status" value="1"/>
</dbReference>
<dbReference type="Proteomes" id="UP000274922">
    <property type="component" value="Unassembled WGS sequence"/>
</dbReference>
<dbReference type="Pfam" id="PF13432">
    <property type="entry name" value="TPR_16"/>
    <property type="match status" value="3"/>
</dbReference>
<accession>A0A4V1IVB0</accession>
<dbReference type="GO" id="GO:0097546">
    <property type="term" value="C:ciliary base"/>
    <property type="evidence" value="ECO:0007669"/>
    <property type="project" value="TreeGrafter"/>
</dbReference>
<protein>
    <recommendedName>
        <fullName evidence="4">TPR-like protein</fullName>
    </recommendedName>
</protein>
<dbReference type="OrthoDB" id="1926212at2759"/>
<dbReference type="GO" id="GO:0042073">
    <property type="term" value="P:intraciliary transport"/>
    <property type="evidence" value="ECO:0007669"/>
    <property type="project" value="TreeGrafter"/>
</dbReference>
<evidence type="ECO:0008006" key="4">
    <source>
        <dbReference type="Google" id="ProtNLM"/>
    </source>
</evidence>
<dbReference type="GO" id="GO:1905515">
    <property type="term" value="P:non-motile cilium assembly"/>
    <property type="evidence" value="ECO:0007669"/>
    <property type="project" value="TreeGrafter"/>
</dbReference>
<dbReference type="AlphaFoldDB" id="A0A4V1IVB0"/>
<evidence type="ECO:0000313" key="3">
    <source>
        <dbReference type="Proteomes" id="UP000274922"/>
    </source>
</evidence>
<feature type="repeat" description="TPR" evidence="1">
    <location>
        <begin position="372"/>
        <end position="405"/>
    </location>
</feature>
<feature type="repeat" description="TPR" evidence="1">
    <location>
        <begin position="406"/>
        <end position="439"/>
    </location>
</feature>
<feature type="non-terminal residue" evidence="2">
    <location>
        <position position="1"/>
    </location>
</feature>
<reference evidence="3" key="1">
    <citation type="journal article" date="2018" name="Nat. Microbiol.">
        <title>Leveraging single-cell genomics to expand the fungal tree of life.</title>
        <authorList>
            <person name="Ahrendt S.R."/>
            <person name="Quandt C.A."/>
            <person name="Ciobanu D."/>
            <person name="Clum A."/>
            <person name="Salamov A."/>
            <person name="Andreopoulos B."/>
            <person name="Cheng J.F."/>
            <person name="Woyke T."/>
            <person name="Pelin A."/>
            <person name="Henrissat B."/>
            <person name="Reynolds N.K."/>
            <person name="Benny G.L."/>
            <person name="Smith M.E."/>
            <person name="James T.Y."/>
            <person name="Grigoriev I.V."/>
        </authorList>
    </citation>
    <scope>NUCLEOTIDE SEQUENCE [LARGE SCALE GENOMIC DNA]</scope>
    <source>
        <strain evidence="3">ATCC 52028</strain>
    </source>
</reference>
<dbReference type="Gene3D" id="1.25.40.10">
    <property type="entry name" value="Tetratricopeptide repeat domain"/>
    <property type="match status" value="2"/>
</dbReference>
<dbReference type="SUPFAM" id="SSF48452">
    <property type="entry name" value="TPR-like"/>
    <property type="match status" value="2"/>
</dbReference>
<keyword evidence="3" id="KW-1185">Reference proteome</keyword>
<dbReference type="GO" id="GO:0005814">
    <property type="term" value="C:centriole"/>
    <property type="evidence" value="ECO:0007669"/>
    <property type="project" value="TreeGrafter"/>
</dbReference>